<gene>
    <name evidence="5" type="ORF">J2W91_000112</name>
</gene>
<keyword evidence="2 5" id="KW-0238">DNA-binding</keyword>
<evidence type="ECO:0000256" key="2">
    <source>
        <dbReference type="ARBA" id="ARBA00023125"/>
    </source>
</evidence>
<accession>A0AAP5H018</accession>
<feature type="domain" description="HTH hxlR-type" evidence="4">
    <location>
        <begin position="12"/>
        <end position="111"/>
    </location>
</feature>
<dbReference type="InterPro" id="IPR036390">
    <property type="entry name" value="WH_DNA-bd_sf"/>
</dbReference>
<reference evidence="5" key="1">
    <citation type="submission" date="2023-07" db="EMBL/GenBank/DDBJ databases">
        <title>Sorghum-associated microbial communities from plants grown in Nebraska, USA.</title>
        <authorList>
            <person name="Schachtman D."/>
        </authorList>
    </citation>
    <scope>NUCLEOTIDE SEQUENCE</scope>
    <source>
        <strain evidence="5">BE80</strain>
    </source>
</reference>
<evidence type="ECO:0000256" key="3">
    <source>
        <dbReference type="ARBA" id="ARBA00023163"/>
    </source>
</evidence>
<evidence type="ECO:0000313" key="5">
    <source>
        <dbReference type="EMBL" id="MDR6721664.1"/>
    </source>
</evidence>
<dbReference type="PANTHER" id="PTHR33204:SF29">
    <property type="entry name" value="TRANSCRIPTIONAL REGULATOR"/>
    <property type="match status" value="1"/>
</dbReference>
<name>A0AAP5H018_PAEAM</name>
<evidence type="ECO:0000256" key="1">
    <source>
        <dbReference type="ARBA" id="ARBA00023015"/>
    </source>
</evidence>
<dbReference type="EMBL" id="JAVDTR010000001">
    <property type="protein sequence ID" value="MDR6721664.1"/>
    <property type="molecule type" value="Genomic_DNA"/>
</dbReference>
<keyword evidence="3" id="KW-0804">Transcription</keyword>
<dbReference type="SUPFAM" id="SSF46785">
    <property type="entry name" value="Winged helix' DNA-binding domain"/>
    <property type="match status" value="1"/>
</dbReference>
<dbReference type="AlphaFoldDB" id="A0AAP5H018"/>
<dbReference type="Gene3D" id="1.10.10.10">
    <property type="entry name" value="Winged helix-like DNA-binding domain superfamily/Winged helix DNA-binding domain"/>
    <property type="match status" value="1"/>
</dbReference>
<dbReference type="InterPro" id="IPR002577">
    <property type="entry name" value="HTH_HxlR"/>
</dbReference>
<dbReference type="RefSeq" id="WP_310135699.1">
    <property type="nucleotide sequence ID" value="NZ_JAVDTR010000001.1"/>
</dbReference>
<protein>
    <submittedName>
        <fullName evidence="5">DNA-binding HxlR family transcriptional regulator</fullName>
    </submittedName>
</protein>
<evidence type="ECO:0000313" key="6">
    <source>
        <dbReference type="Proteomes" id="UP001254832"/>
    </source>
</evidence>
<dbReference type="Pfam" id="PF01638">
    <property type="entry name" value="HxlR"/>
    <property type="match status" value="1"/>
</dbReference>
<dbReference type="GO" id="GO:0003677">
    <property type="term" value="F:DNA binding"/>
    <property type="evidence" value="ECO:0007669"/>
    <property type="project" value="UniProtKB-KW"/>
</dbReference>
<dbReference type="InterPro" id="IPR036388">
    <property type="entry name" value="WH-like_DNA-bd_sf"/>
</dbReference>
<proteinExistence type="predicted"/>
<evidence type="ECO:0000259" key="4">
    <source>
        <dbReference type="PROSITE" id="PS51118"/>
    </source>
</evidence>
<dbReference type="PROSITE" id="PS51118">
    <property type="entry name" value="HTH_HXLR"/>
    <property type="match status" value="1"/>
</dbReference>
<sequence>MKQHVDASDDRCPVEASINLIGGKWKILILYHLISDKSKRFNELQKTLSTITPRTLTRQLRELEEDRLIRRIIHPEVPPKVEYMLTDTGRSLVPILMELQNWGTNYLQNSDLDQA</sequence>
<dbReference type="PANTHER" id="PTHR33204">
    <property type="entry name" value="TRANSCRIPTIONAL REGULATOR, MARR FAMILY"/>
    <property type="match status" value="1"/>
</dbReference>
<dbReference type="Proteomes" id="UP001254832">
    <property type="component" value="Unassembled WGS sequence"/>
</dbReference>
<comment type="caution">
    <text evidence="5">The sequence shown here is derived from an EMBL/GenBank/DDBJ whole genome shotgun (WGS) entry which is preliminary data.</text>
</comment>
<organism evidence="5 6">
    <name type="scientific">Paenibacillus amylolyticus</name>
    <dbReference type="NCBI Taxonomy" id="1451"/>
    <lineage>
        <taxon>Bacteria</taxon>
        <taxon>Bacillati</taxon>
        <taxon>Bacillota</taxon>
        <taxon>Bacilli</taxon>
        <taxon>Bacillales</taxon>
        <taxon>Paenibacillaceae</taxon>
        <taxon>Paenibacillus</taxon>
    </lineage>
</organism>
<keyword evidence="1" id="KW-0805">Transcription regulation</keyword>